<name>A0A2P2IH43_RHIMU</name>
<dbReference type="AlphaFoldDB" id="A0A2P2IH43"/>
<proteinExistence type="predicted"/>
<organism evidence="1">
    <name type="scientific">Rhizophora mucronata</name>
    <name type="common">Asiatic mangrove</name>
    <dbReference type="NCBI Taxonomy" id="61149"/>
    <lineage>
        <taxon>Eukaryota</taxon>
        <taxon>Viridiplantae</taxon>
        <taxon>Streptophyta</taxon>
        <taxon>Embryophyta</taxon>
        <taxon>Tracheophyta</taxon>
        <taxon>Spermatophyta</taxon>
        <taxon>Magnoliopsida</taxon>
        <taxon>eudicotyledons</taxon>
        <taxon>Gunneridae</taxon>
        <taxon>Pentapetalae</taxon>
        <taxon>rosids</taxon>
        <taxon>fabids</taxon>
        <taxon>Malpighiales</taxon>
        <taxon>Rhizophoraceae</taxon>
        <taxon>Rhizophora</taxon>
    </lineage>
</organism>
<sequence length="41" mass="4791">MLRASDPSPAPQMWEPRALGHPFYCFCFWFIESDMDLINIG</sequence>
<dbReference type="EMBL" id="GGEC01000055">
    <property type="protein sequence ID" value="MBW80538.1"/>
    <property type="molecule type" value="Transcribed_RNA"/>
</dbReference>
<protein>
    <submittedName>
        <fullName evidence="1">Uncharacterized protein</fullName>
    </submittedName>
</protein>
<reference evidence="1" key="1">
    <citation type="submission" date="2018-02" db="EMBL/GenBank/DDBJ databases">
        <title>Rhizophora mucronata_Transcriptome.</title>
        <authorList>
            <person name="Meera S.P."/>
            <person name="Sreeshan A."/>
            <person name="Augustine A."/>
        </authorList>
    </citation>
    <scope>NUCLEOTIDE SEQUENCE</scope>
    <source>
        <tissue evidence="1">Leaf</tissue>
    </source>
</reference>
<evidence type="ECO:0000313" key="1">
    <source>
        <dbReference type="EMBL" id="MBW80538.1"/>
    </source>
</evidence>
<accession>A0A2P2IH43</accession>